<dbReference type="AlphaFoldDB" id="A0A0R2NQN4"/>
<keyword evidence="4" id="KW-0633">Potassium transport</keyword>
<evidence type="ECO:0000256" key="10">
    <source>
        <dbReference type="ARBA" id="ARBA00023136"/>
    </source>
</evidence>
<dbReference type="GO" id="GO:0005267">
    <property type="term" value="F:potassium channel activity"/>
    <property type="evidence" value="ECO:0007669"/>
    <property type="project" value="UniProtKB-KW"/>
</dbReference>
<dbReference type="EMBL" id="JQCQ01000001">
    <property type="protein sequence ID" value="KRO26317.1"/>
    <property type="molecule type" value="Genomic_DNA"/>
</dbReference>
<feature type="transmembrane region" description="Helical" evidence="13">
    <location>
        <begin position="79"/>
        <end position="97"/>
    </location>
</feature>
<comment type="caution">
    <text evidence="14">The sequence shown here is derived from an EMBL/GenBank/DDBJ whole genome shotgun (WGS) entry which is preliminary data.</text>
</comment>
<protein>
    <recommendedName>
        <fullName evidence="16">Integral membrane protein</fullName>
    </recommendedName>
</protein>
<keyword evidence="11" id="KW-0407">Ion channel</keyword>
<accession>A0A0R2NQN4</accession>
<evidence type="ECO:0008006" key="16">
    <source>
        <dbReference type="Google" id="ProtNLM"/>
    </source>
</evidence>
<evidence type="ECO:0000256" key="4">
    <source>
        <dbReference type="ARBA" id="ARBA00022538"/>
    </source>
</evidence>
<organism evidence="14 15">
    <name type="scientific">Pediococcus argentinicus</name>
    <dbReference type="NCBI Taxonomy" id="480391"/>
    <lineage>
        <taxon>Bacteria</taxon>
        <taxon>Bacillati</taxon>
        <taxon>Bacillota</taxon>
        <taxon>Bacilli</taxon>
        <taxon>Lactobacillales</taxon>
        <taxon>Lactobacillaceae</taxon>
        <taxon>Pediococcus</taxon>
    </lineage>
</organism>
<gene>
    <name evidence="14" type="ORF">IV88_GL000102</name>
</gene>
<evidence type="ECO:0000256" key="3">
    <source>
        <dbReference type="ARBA" id="ARBA00022448"/>
    </source>
</evidence>
<dbReference type="GO" id="GO:0015252">
    <property type="term" value="F:proton channel activity"/>
    <property type="evidence" value="ECO:0007669"/>
    <property type="project" value="InterPro"/>
</dbReference>
<keyword evidence="5 13" id="KW-0812">Transmembrane</keyword>
<evidence type="ECO:0000256" key="11">
    <source>
        <dbReference type="ARBA" id="ARBA00023303"/>
    </source>
</evidence>
<evidence type="ECO:0000256" key="1">
    <source>
        <dbReference type="ARBA" id="ARBA00004141"/>
    </source>
</evidence>
<evidence type="ECO:0000256" key="5">
    <source>
        <dbReference type="ARBA" id="ARBA00022692"/>
    </source>
</evidence>
<evidence type="ECO:0000256" key="2">
    <source>
        <dbReference type="ARBA" id="ARBA00006920"/>
    </source>
</evidence>
<evidence type="ECO:0000256" key="9">
    <source>
        <dbReference type="ARBA" id="ARBA00023065"/>
    </source>
</evidence>
<keyword evidence="8 13" id="KW-1133">Transmembrane helix</keyword>
<keyword evidence="10 13" id="KW-0472">Membrane</keyword>
<dbReference type="GO" id="GO:0016020">
    <property type="term" value="C:membrane"/>
    <property type="evidence" value="ECO:0007669"/>
    <property type="project" value="UniProtKB-SubCell"/>
</dbReference>
<name>A0A0R2NQN4_9LACO</name>
<keyword evidence="7" id="KW-0630">Potassium</keyword>
<comment type="catalytic activity">
    <reaction evidence="12">
        <text>K(+)(in) = K(+)(out)</text>
        <dbReference type="Rhea" id="RHEA:29463"/>
        <dbReference type="ChEBI" id="CHEBI:29103"/>
    </reaction>
</comment>
<dbReference type="Pfam" id="PF06736">
    <property type="entry name" value="TMEM175"/>
    <property type="match status" value="1"/>
</dbReference>
<sequence>MNIRDRLANLVDGVVAIIATISILSLPVPHGNDYQSLFEFGVNFWLFIVNFLIILSFWNNQRFLLDHMKTVHTRFVWINIYWLMFLSGLPIITKWMMTGSHSLIAILAFGLDNIFTKLVFTFAVVEGIRANYQGDSTEHLLLKRYFYRVLIDVLYSVVTVLVAFVNPTIAISMFILLPLFGSVRGLWRTPGKRMRQTTHPDHRKSI</sequence>
<keyword evidence="3" id="KW-0813">Transport</keyword>
<proteinExistence type="inferred from homology"/>
<evidence type="ECO:0000256" key="6">
    <source>
        <dbReference type="ARBA" id="ARBA00022826"/>
    </source>
</evidence>
<keyword evidence="15" id="KW-1185">Reference proteome</keyword>
<evidence type="ECO:0000313" key="15">
    <source>
        <dbReference type="Proteomes" id="UP000051249"/>
    </source>
</evidence>
<dbReference type="RefSeq" id="WP_057797624.1">
    <property type="nucleotide sequence ID" value="NZ_BJZZ01000001.1"/>
</dbReference>
<evidence type="ECO:0000256" key="12">
    <source>
        <dbReference type="ARBA" id="ARBA00034430"/>
    </source>
</evidence>
<reference evidence="14 15" key="1">
    <citation type="journal article" date="2015" name="Genome Announc.">
        <title>Expanding the biotechnology potential of lactobacilli through comparative genomics of 213 strains and associated genera.</title>
        <authorList>
            <person name="Sun Z."/>
            <person name="Harris H.M."/>
            <person name="McCann A."/>
            <person name="Guo C."/>
            <person name="Argimon S."/>
            <person name="Zhang W."/>
            <person name="Yang X."/>
            <person name="Jeffery I.B."/>
            <person name="Cooney J.C."/>
            <person name="Kagawa T.F."/>
            <person name="Liu W."/>
            <person name="Song Y."/>
            <person name="Salvetti E."/>
            <person name="Wrobel A."/>
            <person name="Rasinkangas P."/>
            <person name="Parkhill J."/>
            <person name="Rea M.C."/>
            <person name="O'Sullivan O."/>
            <person name="Ritari J."/>
            <person name="Douillard F.P."/>
            <person name="Paul Ross R."/>
            <person name="Yang R."/>
            <person name="Briner A.E."/>
            <person name="Felis G.E."/>
            <person name="de Vos W.M."/>
            <person name="Barrangou R."/>
            <person name="Klaenhammer T.R."/>
            <person name="Caufield P.W."/>
            <person name="Cui Y."/>
            <person name="Zhang H."/>
            <person name="O'Toole P.W."/>
        </authorList>
    </citation>
    <scope>NUCLEOTIDE SEQUENCE [LARGE SCALE GENOMIC DNA]</scope>
    <source>
        <strain evidence="14 15">DSM 23026</strain>
    </source>
</reference>
<feature type="transmembrane region" description="Helical" evidence="13">
    <location>
        <begin position="145"/>
        <end position="163"/>
    </location>
</feature>
<feature type="transmembrane region" description="Helical" evidence="13">
    <location>
        <begin position="40"/>
        <end position="58"/>
    </location>
</feature>
<evidence type="ECO:0000256" key="13">
    <source>
        <dbReference type="SAM" id="Phobius"/>
    </source>
</evidence>
<dbReference type="PATRIC" id="fig|480391.4.peg.104"/>
<feature type="transmembrane region" description="Helical" evidence="13">
    <location>
        <begin position="7"/>
        <end position="28"/>
    </location>
</feature>
<comment type="similarity">
    <text evidence="2">Belongs to the TMEM175 family.</text>
</comment>
<evidence type="ECO:0000313" key="14">
    <source>
        <dbReference type="EMBL" id="KRO26317.1"/>
    </source>
</evidence>
<dbReference type="InterPro" id="IPR010617">
    <property type="entry name" value="TMEM175-like"/>
</dbReference>
<comment type="subcellular location">
    <subcellularLocation>
        <location evidence="1">Membrane</location>
        <topology evidence="1">Multi-pass membrane protein</topology>
    </subcellularLocation>
</comment>
<dbReference type="Proteomes" id="UP000051249">
    <property type="component" value="Unassembled WGS sequence"/>
</dbReference>
<feature type="transmembrane region" description="Helical" evidence="13">
    <location>
        <begin position="169"/>
        <end position="187"/>
    </location>
</feature>
<feature type="transmembrane region" description="Helical" evidence="13">
    <location>
        <begin position="103"/>
        <end position="125"/>
    </location>
</feature>
<evidence type="ECO:0000256" key="7">
    <source>
        <dbReference type="ARBA" id="ARBA00022958"/>
    </source>
</evidence>
<keyword evidence="6" id="KW-0631">Potassium channel</keyword>
<keyword evidence="9" id="KW-0406">Ion transport</keyword>
<evidence type="ECO:0000256" key="8">
    <source>
        <dbReference type="ARBA" id="ARBA00022989"/>
    </source>
</evidence>